<feature type="region of interest" description="Disordered" evidence="1">
    <location>
        <begin position="82"/>
        <end position="199"/>
    </location>
</feature>
<evidence type="ECO:0000313" key="3">
    <source>
        <dbReference type="EMBL" id="MCF4099508.1"/>
    </source>
</evidence>
<sequence length="199" mass="22326">MRPGQQNKRSRGRGNGRKNVNPLSRNYESNGPDVKVRGNASHVAEKYVQLARDAQASGDSVMAENYLQHAEHYFRIIFAAQAQNQARQEQRRERDDQDRDSENRDTESRENEDKPVEANTEAAEKDAEVKEENTSEKPAANDETGQEKPQEKPKRAPRARRPRRKPTADGDLADAPQPKLSVGDEVTAEVPEKKAAAAE</sequence>
<evidence type="ECO:0000256" key="1">
    <source>
        <dbReference type="SAM" id="MobiDB-lite"/>
    </source>
</evidence>
<reference evidence="3 4" key="1">
    <citation type="submission" date="2022-01" db="EMBL/GenBank/DDBJ databases">
        <title>Maritalea mediterranea sp. nov., isolated from marine plastic residues from the Malva-rosa beach (Valencia, Spain).</title>
        <authorList>
            <person name="Vidal-Verdu A."/>
            <person name="Molina-Menor E."/>
            <person name="Pascual J."/>
            <person name="Pereto J."/>
            <person name="Porcar M."/>
        </authorList>
    </citation>
    <scope>NUCLEOTIDE SEQUENCE [LARGE SCALE GENOMIC DNA]</scope>
    <source>
        <strain evidence="3 4">P4.10X</strain>
    </source>
</reference>
<dbReference type="Proteomes" id="UP001201217">
    <property type="component" value="Unassembled WGS sequence"/>
</dbReference>
<comment type="caution">
    <text evidence="3">The sequence shown here is derived from an EMBL/GenBank/DDBJ whole genome shotgun (WGS) entry which is preliminary data.</text>
</comment>
<evidence type="ECO:0000313" key="4">
    <source>
        <dbReference type="Proteomes" id="UP001201217"/>
    </source>
</evidence>
<feature type="domain" description="DUF4167" evidence="2">
    <location>
        <begin position="9"/>
        <end position="83"/>
    </location>
</feature>
<feature type="compositionally biased region" description="Basic and acidic residues" evidence="1">
    <location>
        <begin position="145"/>
        <end position="154"/>
    </location>
</feature>
<accession>A0ABS9E9S2</accession>
<feature type="compositionally biased region" description="Basic and acidic residues" evidence="1">
    <location>
        <begin position="190"/>
        <end position="199"/>
    </location>
</feature>
<keyword evidence="4" id="KW-1185">Reference proteome</keyword>
<feature type="region of interest" description="Disordered" evidence="1">
    <location>
        <begin position="1"/>
        <end position="40"/>
    </location>
</feature>
<dbReference type="InterPro" id="IPR025430">
    <property type="entry name" value="DUF4167"/>
</dbReference>
<protein>
    <submittedName>
        <fullName evidence="3">DUF4167 domain-containing protein</fullName>
    </submittedName>
</protein>
<organism evidence="3 4">
    <name type="scientific">Maritalea mediterranea</name>
    <dbReference type="NCBI Taxonomy" id="2909667"/>
    <lineage>
        <taxon>Bacteria</taxon>
        <taxon>Pseudomonadati</taxon>
        <taxon>Pseudomonadota</taxon>
        <taxon>Alphaproteobacteria</taxon>
        <taxon>Hyphomicrobiales</taxon>
        <taxon>Devosiaceae</taxon>
        <taxon>Maritalea</taxon>
    </lineage>
</organism>
<proteinExistence type="predicted"/>
<feature type="compositionally biased region" description="Basic and acidic residues" evidence="1">
    <location>
        <begin position="88"/>
        <end position="135"/>
    </location>
</feature>
<name>A0ABS9E9S2_9HYPH</name>
<feature type="compositionally biased region" description="Basic residues" evidence="1">
    <location>
        <begin position="155"/>
        <end position="165"/>
    </location>
</feature>
<evidence type="ECO:0000259" key="2">
    <source>
        <dbReference type="Pfam" id="PF13763"/>
    </source>
</evidence>
<dbReference type="EMBL" id="JAKGTI010000003">
    <property type="protein sequence ID" value="MCF4099508.1"/>
    <property type="molecule type" value="Genomic_DNA"/>
</dbReference>
<dbReference type="Pfam" id="PF13763">
    <property type="entry name" value="DUF4167"/>
    <property type="match status" value="1"/>
</dbReference>
<gene>
    <name evidence="3" type="ORF">L1I42_13490</name>
</gene>